<sequence length="324" mass="34661">MSNFLSSILDAAVVPGFSRIGFAARSRLNHWDRVSGYDLAGKVVVITGPTSGLGEECLRILAPTGAQLVLVARNKVKCESVLASVRPIVTGPEPVCVVAEMGDLQAVADAARQIASRFPQVFAIVHNAGALLNSREVSPQGIEQTVASHVLGPHLLTTALLANLRVAHGRVVTVSSGGMYSANLPSIADSHGIEMPAATYNGTKQYAIAKRVQVTLNSMWATKEPSVHFCAMHPGWADTPGVQESIPRFRQITKPILRTLAEGADTIAWLAAVQPIPGPSGSFWSDRETRSIHKLPSTRRSDTTGSRAAVWNWCNDTIEPFQTA</sequence>
<dbReference type="InterPro" id="IPR052992">
    <property type="entry name" value="SDR_member_12"/>
</dbReference>
<proteinExistence type="predicted"/>
<dbReference type="AlphaFoldDB" id="A0A6J6Y715"/>
<dbReference type="PANTHER" id="PTHR44656:SF7">
    <property type="entry name" value="DEHYDROGENASE_REDUCTASE SDR FAMILY MEMBER 12"/>
    <property type="match status" value="1"/>
</dbReference>
<reference evidence="1" key="1">
    <citation type="submission" date="2020-05" db="EMBL/GenBank/DDBJ databases">
        <authorList>
            <person name="Chiriac C."/>
            <person name="Salcher M."/>
            <person name="Ghai R."/>
            <person name="Kavagutti S V."/>
        </authorList>
    </citation>
    <scope>NUCLEOTIDE SEQUENCE</scope>
</reference>
<dbReference type="InterPro" id="IPR002347">
    <property type="entry name" value="SDR_fam"/>
</dbReference>
<dbReference type="Gene3D" id="3.40.50.720">
    <property type="entry name" value="NAD(P)-binding Rossmann-like Domain"/>
    <property type="match status" value="1"/>
</dbReference>
<dbReference type="Pfam" id="PF00106">
    <property type="entry name" value="adh_short"/>
    <property type="match status" value="1"/>
</dbReference>
<dbReference type="SUPFAM" id="SSF51735">
    <property type="entry name" value="NAD(P)-binding Rossmann-fold domains"/>
    <property type="match status" value="1"/>
</dbReference>
<protein>
    <submittedName>
        <fullName evidence="1">Unannotated protein</fullName>
    </submittedName>
</protein>
<dbReference type="EMBL" id="CAFAAI010000220">
    <property type="protein sequence ID" value="CAB4805242.1"/>
    <property type="molecule type" value="Genomic_DNA"/>
</dbReference>
<dbReference type="InterPro" id="IPR036291">
    <property type="entry name" value="NAD(P)-bd_dom_sf"/>
</dbReference>
<gene>
    <name evidence="1" type="ORF">UFOPK2992_01247</name>
</gene>
<organism evidence="1">
    <name type="scientific">freshwater metagenome</name>
    <dbReference type="NCBI Taxonomy" id="449393"/>
    <lineage>
        <taxon>unclassified sequences</taxon>
        <taxon>metagenomes</taxon>
        <taxon>ecological metagenomes</taxon>
    </lineage>
</organism>
<accession>A0A6J6Y715</accession>
<dbReference type="PRINTS" id="PR00081">
    <property type="entry name" value="GDHRDH"/>
</dbReference>
<dbReference type="PANTHER" id="PTHR44656">
    <property type="entry name" value="DEHYDROGENASE/REDUCTASE SDR FAMILY MEMBER 12"/>
    <property type="match status" value="1"/>
</dbReference>
<evidence type="ECO:0000313" key="1">
    <source>
        <dbReference type="EMBL" id="CAB4805242.1"/>
    </source>
</evidence>
<name>A0A6J6Y715_9ZZZZ</name>